<sequence>MAAQGIAVDNPAIELDDTDSPGSALTVSTLSHIANCILRYNPHSSPVILEIQSYQYSMPRTLEHRTSGSVECVTHLKGVKRKGLVTLPVPAFSALFPAHGSASGRDIKEFQSVSGYSCKPSSMPHFKDAFQTQASLLLSLIAREVIQGRIAPYRLVAIAMLLSGCSARGYNPVAAEDAATYGLLNAGLPAVRAFLSLGPEPFTPCLYTVSDHKACLALSAWARGVGGLSDMRVYTPDKLSKTLASTLKGRKKAEVLLGKVPLLWSRF</sequence>
<name>A0A9K3D2F7_9EUKA</name>
<keyword evidence="2" id="KW-1185">Reference proteome</keyword>
<gene>
    <name evidence="1" type="ORF">KIPB_009964</name>
</gene>
<comment type="caution">
    <text evidence="1">The sequence shown here is derived from an EMBL/GenBank/DDBJ whole genome shotgun (WGS) entry which is preliminary data.</text>
</comment>
<accession>A0A9K3D2F7</accession>
<reference evidence="1 2" key="1">
    <citation type="journal article" date="2018" name="PLoS ONE">
        <title>The draft genome of Kipferlia bialata reveals reductive genome evolution in fornicate parasites.</title>
        <authorList>
            <person name="Tanifuji G."/>
            <person name="Takabayashi S."/>
            <person name="Kume K."/>
            <person name="Takagi M."/>
            <person name="Nakayama T."/>
            <person name="Kamikawa R."/>
            <person name="Inagaki Y."/>
            <person name="Hashimoto T."/>
        </authorList>
    </citation>
    <scope>NUCLEOTIDE SEQUENCE [LARGE SCALE GENOMIC DNA]</scope>
    <source>
        <strain evidence="1">NY0173</strain>
    </source>
</reference>
<dbReference type="Proteomes" id="UP000265618">
    <property type="component" value="Unassembled WGS sequence"/>
</dbReference>
<dbReference type="AlphaFoldDB" id="A0A9K3D2F7"/>
<evidence type="ECO:0000313" key="2">
    <source>
        <dbReference type="Proteomes" id="UP000265618"/>
    </source>
</evidence>
<organism evidence="1 2">
    <name type="scientific">Kipferlia bialata</name>
    <dbReference type="NCBI Taxonomy" id="797122"/>
    <lineage>
        <taxon>Eukaryota</taxon>
        <taxon>Metamonada</taxon>
        <taxon>Carpediemonas-like organisms</taxon>
        <taxon>Kipferlia</taxon>
    </lineage>
</organism>
<proteinExistence type="predicted"/>
<evidence type="ECO:0000313" key="1">
    <source>
        <dbReference type="EMBL" id="GIQ87843.1"/>
    </source>
</evidence>
<dbReference type="EMBL" id="BDIP01003544">
    <property type="protein sequence ID" value="GIQ87843.1"/>
    <property type="molecule type" value="Genomic_DNA"/>
</dbReference>
<protein>
    <submittedName>
        <fullName evidence="1">Uncharacterized protein</fullName>
    </submittedName>
</protein>